<keyword evidence="2" id="KW-1185">Reference proteome</keyword>
<name>A0ABY3PG04_9CYAN</name>
<dbReference type="RefSeq" id="WP_230839581.1">
    <property type="nucleotide sequence ID" value="NZ_CP063845.1"/>
</dbReference>
<dbReference type="Proteomes" id="UP001054846">
    <property type="component" value="Chromosome"/>
</dbReference>
<dbReference type="EMBL" id="CP063845">
    <property type="protein sequence ID" value="UFP92590.1"/>
    <property type="molecule type" value="Genomic_DNA"/>
</dbReference>
<evidence type="ECO:0000313" key="1">
    <source>
        <dbReference type="EMBL" id="UFP92590.1"/>
    </source>
</evidence>
<evidence type="ECO:0000313" key="2">
    <source>
        <dbReference type="Proteomes" id="UP001054846"/>
    </source>
</evidence>
<dbReference type="InterPro" id="IPR036388">
    <property type="entry name" value="WH-like_DNA-bd_sf"/>
</dbReference>
<accession>A0ABY3PG04</accession>
<gene>
    <name evidence="1" type="ORF">ISF26_12110</name>
</gene>
<sequence>MRHSDRDRRILELLWRCGAATALQLTHQIWDRGKDNSRFRDRLKQLVDNGFIRLLPFPREAACLSLGLPRHCYVLTWRGAQALDQPLPPDSETAIREHLLKSEIVRQLALRGYGLLSSEGLHEAGLDAHLGALYCSAELNQVLVLWCPENSTRPAHAVLRRVQESTLDRFTVSVMFTFTQVTPFLAFKEHISTASFERQCPFECLAVLAREPLVLGQIREAVPFEGWRHLYPDLVVAADA</sequence>
<reference evidence="1 2" key="1">
    <citation type="journal article" date="2021" name="Genome Biol. Evol.">
        <title>Complete Genome Sequencing of a Novel Gloeobacter Species from a Waterfall Cave in Mexico.</title>
        <authorList>
            <person name="Saw J.H."/>
            <person name="Cardona T."/>
            <person name="Montejano G."/>
        </authorList>
    </citation>
    <scope>NUCLEOTIDE SEQUENCE [LARGE SCALE GENOMIC DNA]</scope>
    <source>
        <strain evidence="1">MG652769</strain>
    </source>
</reference>
<dbReference type="Gene3D" id="1.10.10.10">
    <property type="entry name" value="Winged helix-like DNA-binding domain superfamily/Winged helix DNA-binding domain"/>
    <property type="match status" value="1"/>
</dbReference>
<proteinExistence type="predicted"/>
<organism evidence="1 2">
    <name type="scientific">Gloeobacter morelensis MG652769</name>
    <dbReference type="NCBI Taxonomy" id="2781736"/>
    <lineage>
        <taxon>Bacteria</taxon>
        <taxon>Bacillati</taxon>
        <taxon>Cyanobacteriota</taxon>
        <taxon>Cyanophyceae</taxon>
        <taxon>Gloeobacterales</taxon>
        <taxon>Gloeobacteraceae</taxon>
        <taxon>Gloeobacter</taxon>
        <taxon>Gloeobacter morelensis</taxon>
    </lineage>
</organism>
<protein>
    <submittedName>
        <fullName evidence="1">Winged helix-turn-helix domain-containing protein</fullName>
    </submittedName>
</protein>